<evidence type="ECO:0000313" key="2">
    <source>
        <dbReference type="Proteomes" id="UP000282759"/>
    </source>
</evidence>
<comment type="caution">
    <text evidence="1">The sequence shown here is derived from an EMBL/GenBank/DDBJ whole genome shotgun (WGS) entry which is preliminary data.</text>
</comment>
<dbReference type="RefSeq" id="WP_127706125.1">
    <property type="nucleotide sequence ID" value="NZ_SACK01000006.1"/>
</dbReference>
<dbReference type="Proteomes" id="UP000282759">
    <property type="component" value="Unassembled WGS sequence"/>
</dbReference>
<accession>A0A437MR69</accession>
<evidence type="ECO:0000313" key="1">
    <source>
        <dbReference type="EMBL" id="RVU00151.1"/>
    </source>
</evidence>
<name>A0A437MR69_9SPHI</name>
<proteinExistence type="predicted"/>
<organism evidence="1 2">
    <name type="scientific">Mucilaginibacter limnophilus</name>
    <dbReference type="NCBI Taxonomy" id="1932778"/>
    <lineage>
        <taxon>Bacteria</taxon>
        <taxon>Pseudomonadati</taxon>
        <taxon>Bacteroidota</taxon>
        <taxon>Sphingobacteriia</taxon>
        <taxon>Sphingobacteriales</taxon>
        <taxon>Sphingobacteriaceae</taxon>
        <taxon>Mucilaginibacter</taxon>
    </lineage>
</organism>
<dbReference type="OrthoDB" id="797757at2"/>
<dbReference type="AlphaFoldDB" id="A0A437MR69"/>
<keyword evidence="2" id="KW-1185">Reference proteome</keyword>
<gene>
    <name evidence="1" type="ORF">EOD41_14420</name>
</gene>
<protein>
    <submittedName>
        <fullName evidence="1">Uncharacterized protein</fullName>
    </submittedName>
</protein>
<reference evidence="1 2" key="1">
    <citation type="submission" date="2019-01" db="EMBL/GenBank/DDBJ databases">
        <authorList>
            <person name="Chen W.-M."/>
        </authorList>
    </citation>
    <scope>NUCLEOTIDE SEQUENCE [LARGE SCALE GENOMIC DNA]</scope>
    <source>
        <strain evidence="1 2">YBJ-36</strain>
    </source>
</reference>
<dbReference type="EMBL" id="SACK01000006">
    <property type="protein sequence ID" value="RVU00151.1"/>
    <property type="molecule type" value="Genomic_DNA"/>
</dbReference>
<sequence length="118" mass="12825">MSTLPNDPPGSIPVDIASQWTANWREFIASSNQAFNILAFTIPIECIKNMLLYNENAEGIRAYIALENADEVSSAKLVMVPVIGNEDIINQPADNSKSNVYDNTDACPPVCALNSPLN</sequence>